<evidence type="ECO:0000256" key="1">
    <source>
        <dbReference type="SAM" id="MobiDB-lite"/>
    </source>
</evidence>
<dbReference type="EMBL" id="CAQQ02381676">
    <property type="status" value="NOT_ANNOTATED_CDS"/>
    <property type="molecule type" value="Genomic_DNA"/>
</dbReference>
<dbReference type="EMBL" id="CAQQ02381675">
    <property type="status" value="NOT_ANNOTATED_CDS"/>
    <property type="molecule type" value="Genomic_DNA"/>
</dbReference>
<dbReference type="Proteomes" id="UP000015102">
    <property type="component" value="Unassembled WGS sequence"/>
</dbReference>
<dbReference type="EnsemblMetazoa" id="MESCA009681-RA">
    <property type="protein sequence ID" value="MESCA009681-PA"/>
    <property type="gene ID" value="MESCA009681"/>
</dbReference>
<evidence type="ECO:0000313" key="2">
    <source>
        <dbReference type="EnsemblMetazoa" id="MESCA009681-PA"/>
    </source>
</evidence>
<proteinExistence type="predicted"/>
<accession>T1H0K1</accession>
<keyword evidence="3" id="KW-1185">Reference proteome</keyword>
<feature type="region of interest" description="Disordered" evidence="1">
    <location>
        <begin position="1"/>
        <end position="23"/>
    </location>
</feature>
<evidence type="ECO:0000313" key="3">
    <source>
        <dbReference type="Proteomes" id="UP000015102"/>
    </source>
</evidence>
<name>T1H0K1_MEGSC</name>
<organism evidence="2 3">
    <name type="scientific">Megaselia scalaris</name>
    <name type="common">Humpbacked fly</name>
    <name type="synonym">Phora scalaris</name>
    <dbReference type="NCBI Taxonomy" id="36166"/>
    <lineage>
        <taxon>Eukaryota</taxon>
        <taxon>Metazoa</taxon>
        <taxon>Ecdysozoa</taxon>
        <taxon>Arthropoda</taxon>
        <taxon>Hexapoda</taxon>
        <taxon>Insecta</taxon>
        <taxon>Pterygota</taxon>
        <taxon>Neoptera</taxon>
        <taxon>Endopterygota</taxon>
        <taxon>Diptera</taxon>
        <taxon>Brachycera</taxon>
        <taxon>Muscomorpha</taxon>
        <taxon>Platypezoidea</taxon>
        <taxon>Phoridae</taxon>
        <taxon>Megaseliini</taxon>
        <taxon>Megaselia</taxon>
    </lineage>
</organism>
<dbReference type="AlphaFoldDB" id="T1H0K1"/>
<protein>
    <submittedName>
        <fullName evidence="2">Uncharacterized protein</fullName>
    </submittedName>
</protein>
<dbReference type="HOGENOM" id="CLU_2760685_0_0_1"/>
<sequence length="70" mass="7834">MKLEEYQHRLRPPSSTNTTSRIENSILVARKGSSAAGPLVAIKGETERPPICAMFTKTSENPIFTKRLIY</sequence>
<feature type="compositionally biased region" description="Polar residues" evidence="1">
    <location>
        <begin position="13"/>
        <end position="23"/>
    </location>
</feature>
<reference evidence="3" key="1">
    <citation type="submission" date="2013-02" db="EMBL/GenBank/DDBJ databases">
        <authorList>
            <person name="Hughes D."/>
        </authorList>
    </citation>
    <scope>NUCLEOTIDE SEQUENCE</scope>
    <source>
        <strain>Durham</strain>
        <strain evidence="3">NC isolate 2 -- Noor lab</strain>
    </source>
</reference>
<reference evidence="2" key="2">
    <citation type="submission" date="2015-06" db="UniProtKB">
        <authorList>
            <consortium name="EnsemblMetazoa"/>
        </authorList>
    </citation>
    <scope>IDENTIFICATION</scope>
</reference>